<dbReference type="AlphaFoldDB" id="X1HZH3"/>
<evidence type="ECO:0000313" key="2">
    <source>
        <dbReference type="EMBL" id="GAH74862.1"/>
    </source>
</evidence>
<dbReference type="EMBL" id="BARU01031480">
    <property type="protein sequence ID" value="GAH74862.1"/>
    <property type="molecule type" value="Genomic_DNA"/>
</dbReference>
<comment type="caution">
    <text evidence="2">The sequence shown here is derived from an EMBL/GenBank/DDBJ whole genome shotgun (WGS) entry which is preliminary data.</text>
</comment>
<reference evidence="2" key="1">
    <citation type="journal article" date="2014" name="Front. Microbiol.">
        <title>High frequency of phylogenetically diverse reductive dehalogenase-homologous genes in deep subseafloor sedimentary metagenomes.</title>
        <authorList>
            <person name="Kawai M."/>
            <person name="Futagami T."/>
            <person name="Toyoda A."/>
            <person name="Takaki Y."/>
            <person name="Nishi S."/>
            <person name="Hori S."/>
            <person name="Arai W."/>
            <person name="Tsubouchi T."/>
            <person name="Morono Y."/>
            <person name="Uchiyama I."/>
            <person name="Ito T."/>
            <person name="Fujiyama A."/>
            <person name="Inagaki F."/>
            <person name="Takami H."/>
        </authorList>
    </citation>
    <scope>NUCLEOTIDE SEQUENCE</scope>
    <source>
        <strain evidence="2">Expedition CK06-06</strain>
    </source>
</reference>
<name>X1HZH3_9ZZZZ</name>
<gene>
    <name evidence="2" type="ORF">S03H2_49783</name>
</gene>
<organism evidence="2">
    <name type="scientific">marine sediment metagenome</name>
    <dbReference type="NCBI Taxonomy" id="412755"/>
    <lineage>
        <taxon>unclassified sequences</taxon>
        <taxon>metagenomes</taxon>
        <taxon>ecological metagenomes</taxon>
    </lineage>
</organism>
<feature type="region of interest" description="Disordered" evidence="1">
    <location>
        <begin position="36"/>
        <end position="57"/>
    </location>
</feature>
<accession>X1HZH3</accession>
<evidence type="ECO:0000256" key="1">
    <source>
        <dbReference type="SAM" id="MobiDB-lite"/>
    </source>
</evidence>
<proteinExistence type="predicted"/>
<protein>
    <submittedName>
        <fullName evidence="2">Uncharacterized protein</fullName>
    </submittedName>
</protein>
<feature type="non-terminal residue" evidence="2">
    <location>
        <position position="1"/>
    </location>
</feature>
<sequence length="57" mass="6556">LVVDWMDVVKGSKEKEGKVKTQIKLVRTWASPKKRARRKLLQSRARPVEPSLKGVRS</sequence>